<keyword evidence="3 5" id="KW-0949">S-adenosyl-L-methionine</keyword>
<proteinExistence type="inferred from homology"/>
<dbReference type="GO" id="GO:0016428">
    <property type="term" value="F:tRNA (cytidine-5-)-methyltransferase activity"/>
    <property type="evidence" value="ECO:0007669"/>
    <property type="project" value="TreeGrafter"/>
</dbReference>
<evidence type="ECO:0000313" key="8">
    <source>
        <dbReference type="Proteomes" id="UP000677054"/>
    </source>
</evidence>
<dbReference type="PROSITE" id="PS51686">
    <property type="entry name" value="SAM_MT_RSMB_NOP"/>
    <property type="match status" value="1"/>
</dbReference>
<dbReference type="InterPro" id="IPR001678">
    <property type="entry name" value="MeTrfase_RsmB-F_NOP2_dom"/>
</dbReference>
<dbReference type="PANTHER" id="PTHR22808">
    <property type="entry name" value="NCL1 YEAST -RELATED NOL1/NOP2/FMU SUN DOMAIN-CONTAINING"/>
    <property type="match status" value="1"/>
</dbReference>
<keyword evidence="2 5" id="KW-0808">Transferase</keyword>
<feature type="binding site" evidence="5">
    <location>
        <position position="152"/>
    </location>
    <ligand>
        <name>S-adenosyl-L-methionine</name>
        <dbReference type="ChEBI" id="CHEBI:59789"/>
    </ligand>
</feature>
<reference evidence="7" key="1">
    <citation type="submission" date="2020-11" db="EMBL/GenBank/DDBJ databases">
        <authorList>
            <person name="Tran Van P."/>
        </authorList>
    </citation>
    <scope>NUCLEOTIDE SEQUENCE</scope>
</reference>
<gene>
    <name evidence="7" type="ORF">DSTB1V02_LOCUS8014</name>
</gene>
<keyword evidence="1 5" id="KW-0489">Methyltransferase</keyword>
<dbReference type="AlphaFoldDB" id="A0A7R8XDA7"/>
<feature type="binding site" evidence="5">
    <location>
        <begin position="122"/>
        <end position="128"/>
    </location>
    <ligand>
        <name>S-adenosyl-L-methionine</name>
        <dbReference type="ChEBI" id="CHEBI:59789"/>
    </ligand>
</feature>
<dbReference type="Pfam" id="PF01189">
    <property type="entry name" value="Methyltr_RsmB-F"/>
    <property type="match status" value="1"/>
</dbReference>
<dbReference type="InterPro" id="IPR029063">
    <property type="entry name" value="SAM-dependent_MTases_sf"/>
</dbReference>
<dbReference type="SUPFAM" id="SSF53335">
    <property type="entry name" value="S-adenosyl-L-methionine-dependent methyltransferases"/>
    <property type="match status" value="1"/>
</dbReference>
<comment type="caution">
    <text evidence="5">Lacks conserved residue(s) required for the propagation of feature annotation.</text>
</comment>
<evidence type="ECO:0000259" key="6">
    <source>
        <dbReference type="PROSITE" id="PS51686"/>
    </source>
</evidence>
<evidence type="ECO:0000256" key="2">
    <source>
        <dbReference type="ARBA" id="ARBA00022679"/>
    </source>
</evidence>
<dbReference type="InterPro" id="IPR049560">
    <property type="entry name" value="MeTrfase_RsmB-F_NOP2_cat"/>
</dbReference>
<evidence type="ECO:0000256" key="4">
    <source>
        <dbReference type="ARBA" id="ARBA00022884"/>
    </source>
</evidence>
<feature type="domain" description="SAM-dependent MTase RsmB/NOP-type" evidence="6">
    <location>
        <begin position="22"/>
        <end position="198"/>
    </location>
</feature>
<dbReference type="GO" id="GO:0005737">
    <property type="term" value="C:cytoplasm"/>
    <property type="evidence" value="ECO:0007669"/>
    <property type="project" value="TreeGrafter"/>
</dbReference>
<dbReference type="PANTHER" id="PTHR22808:SF1">
    <property type="entry name" value="RNA CYTOSINE-C(5)-METHYLTRANSFERASE NSUN2-RELATED"/>
    <property type="match status" value="1"/>
</dbReference>
<organism evidence="7">
    <name type="scientific">Darwinula stevensoni</name>
    <dbReference type="NCBI Taxonomy" id="69355"/>
    <lineage>
        <taxon>Eukaryota</taxon>
        <taxon>Metazoa</taxon>
        <taxon>Ecdysozoa</taxon>
        <taxon>Arthropoda</taxon>
        <taxon>Crustacea</taxon>
        <taxon>Oligostraca</taxon>
        <taxon>Ostracoda</taxon>
        <taxon>Podocopa</taxon>
        <taxon>Podocopida</taxon>
        <taxon>Darwinulocopina</taxon>
        <taxon>Darwinuloidea</taxon>
        <taxon>Darwinulidae</taxon>
        <taxon>Darwinula</taxon>
    </lineage>
</organism>
<protein>
    <recommendedName>
        <fullName evidence="6">SAM-dependent MTase RsmB/NOP-type domain-containing protein</fullName>
    </recommendedName>
</protein>
<evidence type="ECO:0000256" key="3">
    <source>
        <dbReference type="ARBA" id="ARBA00022691"/>
    </source>
</evidence>
<keyword evidence="4 5" id="KW-0694">RNA-binding</keyword>
<accession>A0A7R8XDA7</accession>
<dbReference type="Proteomes" id="UP000677054">
    <property type="component" value="Unassembled WGS sequence"/>
</dbReference>
<sequence length="198" mass="22039">MPKVPEFIAYESSQVSAQEKEERTSQTTGWGFAISIDNLKSCQQQMANGEDDAILLADSRDNMAWQINLPRHMIRRSPALARLHFFLVSETQCGSISRQEAVSMIPPIVLDVQPHHKVLDMCAAPGSKTAQLIEMLHADGQVMPDGVVIANDTDNKRCYMLVSQAKRLHSPCLIVTNHDASSMPNIFTRTPEHGIFLL</sequence>
<dbReference type="Gene3D" id="3.40.50.150">
    <property type="entry name" value="Vaccinia Virus protein VP39"/>
    <property type="match status" value="1"/>
</dbReference>
<feature type="binding site" evidence="5">
    <location>
        <position position="179"/>
    </location>
    <ligand>
        <name>S-adenosyl-L-methionine</name>
        <dbReference type="ChEBI" id="CHEBI:59789"/>
    </ligand>
</feature>
<dbReference type="GO" id="GO:0030488">
    <property type="term" value="P:tRNA methylation"/>
    <property type="evidence" value="ECO:0007669"/>
    <property type="project" value="TreeGrafter"/>
</dbReference>
<evidence type="ECO:0000256" key="5">
    <source>
        <dbReference type="PROSITE-ProRule" id="PRU01023"/>
    </source>
</evidence>
<dbReference type="GO" id="GO:0005634">
    <property type="term" value="C:nucleus"/>
    <property type="evidence" value="ECO:0007669"/>
    <property type="project" value="TreeGrafter"/>
</dbReference>
<keyword evidence="8" id="KW-1185">Reference proteome</keyword>
<dbReference type="EMBL" id="LR901254">
    <property type="protein sequence ID" value="CAD7248194.1"/>
    <property type="molecule type" value="Genomic_DNA"/>
</dbReference>
<dbReference type="EMBL" id="CAJPEV010001737">
    <property type="protein sequence ID" value="CAG0894119.1"/>
    <property type="molecule type" value="Genomic_DNA"/>
</dbReference>
<name>A0A7R8XDA7_9CRUS</name>
<evidence type="ECO:0000313" key="7">
    <source>
        <dbReference type="EMBL" id="CAD7248194.1"/>
    </source>
</evidence>
<comment type="similarity">
    <text evidence="5">Belongs to the class I-like SAM-binding methyltransferase superfamily. RsmB/NOP family.</text>
</comment>
<dbReference type="GO" id="GO:0000049">
    <property type="term" value="F:tRNA binding"/>
    <property type="evidence" value="ECO:0007669"/>
    <property type="project" value="TreeGrafter"/>
</dbReference>
<dbReference type="InterPro" id="IPR023267">
    <property type="entry name" value="RCMT"/>
</dbReference>
<evidence type="ECO:0000256" key="1">
    <source>
        <dbReference type="ARBA" id="ARBA00022603"/>
    </source>
</evidence>
<dbReference type="OrthoDB" id="6093671at2759"/>